<proteinExistence type="predicted"/>
<accession>A0AAW8PZG9</accession>
<dbReference type="AlphaFoldDB" id="A0AAW8PZG9"/>
<evidence type="ECO:0000313" key="1">
    <source>
        <dbReference type="EMBL" id="MDS1821362.1"/>
    </source>
</evidence>
<dbReference type="Proteomes" id="UP001253193">
    <property type="component" value="Unassembled WGS sequence"/>
</dbReference>
<name>A0AAW8PZG9_VIBPH</name>
<comment type="caution">
    <text evidence="1">The sequence shown here is derived from an EMBL/GenBank/DDBJ whole genome shotgun (WGS) entry which is preliminary data.</text>
</comment>
<reference evidence="1" key="1">
    <citation type="submission" date="2023-06" db="EMBL/GenBank/DDBJ databases">
        <title>Genomic Diversity of Vibrio spp. and Metagenomic Analysis of Pathogens in Florida Gulf Coastal Waters Following Hurricane Ian.</title>
        <authorList>
            <person name="Brumfield K.D."/>
        </authorList>
    </citation>
    <scope>NUCLEOTIDE SEQUENCE</scope>
    <source>
        <strain evidence="1">WBS2B-138</strain>
    </source>
</reference>
<protein>
    <submittedName>
        <fullName evidence="1">Uncharacterized protein</fullName>
    </submittedName>
</protein>
<gene>
    <name evidence="1" type="ORF">QX249_11890</name>
</gene>
<dbReference type="RefSeq" id="WP_311020245.1">
    <property type="nucleotide sequence ID" value="NZ_JAUHGG010000003.1"/>
</dbReference>
<evidence type="ECO:0000313" key="2">
    <source>
        <dbReference type="Proteomes" id="UP001253193"/>
    </source>
</evidence>
<organism evidence="1 2">
    <name type="scientific">Vibrio parahaemolyticus</name>
    <dbReference type="NCBI Taxonomy" id="670"/>
    <lineage>
        <taxon>Bacteria</taxon>
        <taxon>Pseudomonadati</taxon>
        <taxon>Pseudomonadota</taxon>
        <taxon>Gammaproteobacteria</taxon>
        <taxon>Vibrionales</taxon>
        <taxon>Vibrionaceae</taxon>
        <taxon>Vibrio</taxon>
    </lineage>
</organism>
<sequence>MSKKAIKLFLIGKLTLTGAGIIHEKHDPHIHNEQRTTRLRDNGAIIA</sequence>
<dbReference type="EMBL" id="JAUHGG010000003">
    <property type="protein sequence ID" value="MDS1821362.1"/>
    <property type="molecule type" value="Genomic_DNA"/>
</dbReference>